<evidence type="ECO:0000313" key="6">
    <source>
        <dbReference type="Proteomes" id="UP000317429"/>
    </source>
</evidence>
<dbReference type="InterPro" id="IPR012341">
    <property type="entry name" value="6hp_glycosidase-like_sf"/>
</dbReference>
<feature type="chain" id="PRO_5022106548" evidence="1">
    <location>
        <begin position="27"/>
        <end position="823"/>
    </location>
</feature>
<dbReference type="InterPro" id="IPR049053">
    <property type="entry name" value="AFCA-like_C"/>
</dbReference>
<sequence precursor="true">MRRTNRSLATITLLATMTMDARPAAAAEPLPVPERGFVSSRPARSWEEGLICGNGTIGANALSRPLEERIIFTHERLFLPMGAPVMPVDQSARLFEIRRLIEQGLYRQACELQFNLSGQRGFMYPDYFVPALDLTIRTKAAGETRDYARSLDFQTGVATVRWADDRGAFERRMFVSRADGVAVILLTGPKSALDCRLAMTPREPSDEFNDDSDIGKRSQEVFEEHVSDPQSKSGDSWLSYSNRFTKAYPGSIHALESYARVVATGGTTEAQEGGALQVTGADRVLILVDIRLLRDPDRSFLEEMAHSQAELAADYDRLLEEHAKRHGELFGRMRLDLGGGADRGLTTEELLELSTYEEPNRALIEKEFDAARYNIISSTGELPPTLQGVWGGTYVPGWASDFTHNGNVPSAIAANLMGNMPELMLAYTSYIESIVPWMEINARRHFGARGVVLPSRSTTHGLNNAYNASFAGGMWVGGAGWAAHFFYDYYLYTGDREFLADHALPFMEKAALFFEDFLEEGPDGTLVFSPSQSPENTPSNSNSQASFNATMDVAVAKELLHNTIAASRELGRNQEKIPVWQDMLARMPKYEVNEQGIIKEWLTPRLENNDSHRHSSQLYPLFDGMPDEIAQSPELRAAFKKSIEYKLDEHWKNNQRGFMSFGLVQLGQAATSLGEGELAYHCLSHLANRFWLNNLASMHNHRSLFNMDISGGMPAVIIKMLAASAPGRIELLPALPAAWPSGRIDGVLCRGAIEIEQLRWDGKQVEATLRSAEPQTVELVLPSEIAELRVTEGDAKVGAGEAADRRALTLPGGRPASVRITLK</sequence>
<dbReference type="PANTHER" id="PTHR31084">
    <property type="entry name" value="ALPHA-L-FUCOSIDASE 2"/>
    <property type="match status" value="1"/>
</dbReference>
<feature type="domain" description="Alpha fucosidase A-like C-terminal" evidence="3">
    <location>
        <begin position="724"/>
        <end position="799"/>
    </location>
</feature>
<dbReference type="InterPro" id="IPR054363">
    <property type="entry name" value="GH95_cat"/>
</dbReference>
<dbReference type="InterPro" id="IPR008928">
    <property type="entry name" value="6-hairpin_glycosidase_sf"/>
</dbReference>
<name>A0A518DC19_9BACT</name>
<dbReference type="KEGG" id="pnd:Pla175_24030"/>
<dbReference type="Gene3D" id="1.50.10.10">
    <property type="match status" value="1"/>
</dbReference>
<gene>
    <name evidence="5" type="ORF">Pla175_24030</name>
</gene>
<feature type="signal peptide" evidence="1">
    <location>
        <begin position="1"/>
        <end position="26"/>
    </location>
</feature>
<feature type="domain" description="Glycosyl hydrolase family 95 catalytic" evidence="4">
    <location>
        <begin position="315"/>
        <end position="721"/>
    </location>
</feature>
<dbReference type="Proteomes" id="UP000317429">
    <property type="component" value="Chromosome"/>
</dbReference>
<evidence type="ECO:0000259" key="3">
    <source>
        <dbReference type="Pfam" id="PF21307"/>
    </source>
</evidence>
<dbReference type="EMBL" id="CP036291">
    <property type="protein sequence ID" value="QDU89018.1"/>
    <property type="molecule type" value="Genomic_DNA"/>
</dbReference>
<dbReference type="PIRSF" id="PIRSF007663">
    <property type="entry name" value="UCP007663"/>
    <property type="match status" value="1"/>
</dbReference>
<keyword evidence="6" id="KW-1185">Reference proteome</keyword>
<accession>A0A518DC19</accession>
<dbReference type="SUPFAM" id="SSF48208">
    <property type="entry name" value="Six-hairpin glycosidases"/>
    <property type="match status" value="1"/>
</dbReference>
<dbReference type="InterPro" id="IPR027414">
    <property type="entry name" value="GH95_N_dom"/>
</dbReference>
<protein>
    <submittedName>
        <fullName evidence="5">Uncharacterized protein</fullName>
    </submittedName>
</protein>
<evidence type="ECO:0000313" key="5">
    <source>
        <dbReference type="EMBL" id="QDU89018.1"/>
    </source>
</evidence>
<reference evidence="5 6" key="1">
    <citation type="submission" date="2019-02" db="EMBL/GenBank/DDBJ databases">
        <title>Deep-cultivation of Planctomycetes and their phenomic and genomic characterization uncovers novel biology.</title>
        <authorList>
            <person name="Wiegand S."/>
            <person name="Jogler M."/>
            <person name="Boedeker C."/>
            <person name="Pinto D."/>
            <person name="Vollmers J."/>
            <person name="Rivas-Marin E."/>
            <person name="Kohn T."/>
            <person name="Peeters S.H."/>
            <person name="Heuer A."/>
            <person name="Rast P."/>
            <person name="Oberbeckmann S."/>
            <person name="Bunk B."/>
            <person name="Jeske O."/>
            <person name="Meyerdierks A."/>
            <person name="Storesund J.E."/>
            <person name="Kallscheuer N."/>
            <person name="Luecker S."/>
            <person name="Lage O.M."/>
            <person name="Pohl T."/>
            <person name="Merkel B.J."/>
            <person name="Hornburger P."/>
            <person name="Mueller R.-W."/>
            <person name="Bruemmer F."/>
            <person name="Labrenz M."/>
            <person name="Spormann A.M."/>
            <person name="Op den Camp H."/>
            <person name="Overmann J."/>
            <person name="Amann R."/>
            <person name="Jetten M.S.M."/>
            <person name="Mascher T."/>
            <person name="Medema M.H."/>
            <person name="Devos D.P."/>
            <person name="Kaster A.-K."/>
            <person name="Ovreas L."/>
            <person name="Rohde M."/>
            <person name="Galperin M.Y."/>
            <person name="Jogler C."/>
        </authorList>
    </citation>
    <scope>NUCLEOTIDE SEQUENCE [LARGE SCALE GENOMIC DNA]</scope>
    <source>
        <strain evidence="5 6">Pla175</strain>
    </source>
</reference>
<dbReference type="Gene3D" id="2.70.98.50">
    <property type="entry name" value="putative glycoside hydrolase family protein from bacillus halodurans"/>
    <property type="match status" value="1"/>
</dbReference>
<dbReference type="PANTHER" id="PTHR31084:SF0">
    <property type="entry name" value="ALPHA-L-FUCOSIDASE 2"/>
    <property type="match status" value="1"/>
</dbReference>
<evidence type="ECO:0000259" key="4">
    <source>
        <dbReference type="Pfam" id="PF22124"/>
    </source>
</evidence>
<dbReference type="InterPro" id="IPR013780">
    <property type="entry name" value="Glyco_hydro_b"/>
</dbReference>
<organism evidence="5 6">
    <name type="scientific">Pirellulimonas nuda</name>
    <dbReference type="NCBI Taxonomy" id="2528009"/>
    <lineage>
        <taxon>Bacteria</taxon>
        <taxon>Pseudomonadati</taxon>
        <taxon>Planctomycetota</taxon>
        <taxon>Planctomycetia</taxon>
        <taxon>Pirellulales</taxon>
        <taxon>Lacipirellulaceae</taxon>
        <taxon>Pirellulimonas</taxon>
    </lineage>
</organism>
<evidence type="ECO:0000256" key="1">
    <source>
        <dbReference type="SAM" id="SignalP"/>
    </source>
</evidence>
<dbReference type="Pfam" id="PF21307">
    <property type="entry name" value="Glyco_hydro_95_C"/>
    <property type="match status" value="1"/>
</dbReference>
<evidence type="ECO:0000259" key="2">
    <source>
        <dbReference type="Pfam" id="PF14498"/>
    </source>
</evidence>
<dbReference type="Pfam" id="PF22124">
    <property type="entry name" value="Glyco_hydro_95_cat"/>
    <property type="match status" value="1"/>
</dbReference>
<dbReference type="InterPro" id="IPR016518">
    <property type="entry name" value="Alpha-L-fucosidase"/>
</dbReference>
<dbReference type="GO" id="GO:0005975">
    <property type="term" value="P:carbohydrate metabolic process"/>
    <property type="evidence" value="ECO:0007669"/>
    <property type="project" value="InterPro"/>
</dbReference>
<keyword evidence="1" id="KW-0732">Signal</keyword>
<proteinExistence type="predicted"/>
<feature type="domain" description="Glycosyl hydrolase family 95 N-terminal" evidence="2">
    <location>
        <begin position="39"/>
        <end position="290"/>
    </location>
</feature>
<dbReference type="Gene3D" id="2.60.40.1180">
    <property type="entry name" value="Golgi alpha-mannosidase II"/>
    <property type="match status" value="1"/>
</dbReference>
<dbReference type="GO" id="GO:0004560">
    <property type="term" value="F:alpha-L-fucosidase activity"/>
    <property type="evidence" value="ECO:0007669"/>
    <property type="project" value="InterPro"/>
</dbReference>
<dbReference type="OrthoDB" id="9802600at2"/>
<dbReference type="AlphaFoldDB" id="A0A518DC19"/>
<dbReference type="RefSeq" id="WP_145284713.1">
    <property type="nucleotide sequence ID" value="NZ_CP036291.1"/>
</dbReference>
<dbReference type="Pfam" id="PF14498">
    <property type="entry name" value="Glyco_hyd_65N_2"/>
    <property type="match status" value="1"/>
</dbReference>